<keyword evidence="5" id="KW-1185">Reference proteome</keyword>
<evidence type="ECO:0000256" key="2">
    <source>
        <dbReference type="ARBA" id="ARBA00023134"/>
    </source>
</evidence>
<dbReference type="InterPro" id="IPR050227">
    <property type="entry name" value="Rab"/>
</dbReference>
<feature type="region of interest" description="Disordered" evidence="3">
    <location>
        <begin position="1"/>
        <end position="31"/>
    </location>
</feature>
<accession>A0ABN9LKY1</accession>
<reference evidence="4" key="1">
    <citation type="submission" date="2023-07" db="EMBL/GenBank/DDBJ databases">
        <authorList>
            <person name="Stuckert A."/>
        </authorList>
    </citation>
    <scope>NUCLEOTIDE SEQUENCE</scope>
</reference>
<dbReference type="SMART" id="SM00173">
    <property type="entry name" value="RAS"/>
    <property type="match status" value="1"/>
</dbReference>
<sequence length="248" mass="27959">MRSCDGALVEQKDAAAARKRKQRANKSTEDRCKRMDTVKYTNDTESKAYDGARKIRSDIKYGNDAERKAADAARDSTVGKSTLIQLFRSDGSHFPKNYSMTTVMDVITKTVQIPDTGDSVELFLCDSPGKAMFYEMTEVLWDQPGALCLVFDVTSESSFSSCARWLQRVKSKTSSPHLPGVLVGNKTDLTGRRVVERIQAEEWAASHGLEYFETSAKELENFDQPFRALAKSFHHLYQERVETFKSLV</sequence>
<evidence type="ECO:0000313" key="4">
    <source>
        <dbReference type="EMBL" id="CAJ0940386.1"/>
    </source>
</evidence>
<dbReference type="EMBL" id="CAUEEQ010017056">
    <property type="protein sequence ID" value="CAJ0940386.1"/>
    <property type="molecule type" value="Genomic_DNA"/>
</dbReference>
<dbReference type="SMART" id="SM00174">
    <property type="entry name" value="RHO"/>
    <property type="match status" value="1"/>
</dbReference>
<keyword evidence="2" id="KW-0342">GTP-binding</keyword>
<proteinExistence type="predicted"/>
<dbReference type="PROSITE" id="PS51421">
    <property type="entry name" value="RAS"/>
    <property type="match status" value="1"/>
</dbReference>
<organism evidence="4 5">
    <name type="scientific">Ranitomeya imitator</name>
    <name type="common">mimic poison frog</name>
    <dbReference type="NCBI Taxonomy" id="111125"/>
    <lineage>
        <taxon>Eukaryota</taxon>
        <taxon>Metazoa</taxon>
        <taxon>Chordata</taxon>
        <taxon>Craniata</taxon>
        <taxon>Vertebrata</taxon>
        <taxon>Euteleostomi</taxon>
        <taxon>Amphibia</taxon>
        <taxon>Batrachia</taxon>
        <taxon>Anura</taxon>
        <taxon>Neobatrachia</taxon>
        <taxon>Hyloidea</taxon>
        <taxon>Dendrobatidae</taxon>
        <taxon>Dendrobatinae</taxon>
        <taxon>Ranitomeya</taxon>
    </lineage>
</organism>
<dbReference type="SMART" id="SM00175">
    <property type="entry name" value="RAB"/>
    <property type="match status" value="1"/>
</dbReference>
<keyword evidence="1" id="KW-0547">Nucleotide-binding</keyword>
<dbReference type="Gene3D" id="3.40.50.300">
    <property type="entry name" value="P-loop containing nucleotide triphosphate hydrolases"/>
    <property type="match status" value="1"/>
</dbReference>
<name>A0ABN9LKY1_9NEOB</name>
<dbReference type="InterPro" id="IPR001806">
    <property type="entry name" value="Small_GTPase"/>
</dbReference>
<dbReference type="Pfam" id="PF00071">
    <property type="entry name" value="Ras"/>
    <property type="match status" value="1"/>
</dbReference>
<evidence type="ECO:0000256" key="1">
    <source>
        <dbReference type="ARBA" id="ARBA00022741"/>
    </source>
</evidence>
<dbReference type="PRINTS" id="PR00449">
    <property type="entry name" value="RASTRNSFRMNG"/>
</dbReference>
<dbReference type="InterPro" id="IPR005225">
    <property type="entry name" value="Small_GTP-bd"/>
</dbReference>
<comment type="caution">
    <text evidence="4">The sequence shown here is derived from an EMBL/GenBank/DDBJ whole genome shotgun (WGS) entry which is preliminary data.</text>
</comment>
<gene>
    <name evidence="4" type="ORF">RIMI_LOCUS8551300</name>
</gene>
<evidence type="ECO:0000313" key="5">
    <source>
        <dbReference type="Proteomes" id="UP001176940"/>
    </source>
</evidence>
<dbReference type="SUPFAM" id="SSF52540">
    <property type="entry name" value="P-loop containing nucleoside triphosphate hydrolases"/>
    <property type="match status" value="1"/>
</dbReference>
<dbReference type="PANTHER" id="PTHR47977">
    <property type="entry name" value="RAS-RELATED PROTEIN RAB"/>
    <property type="match status" value="1"/>
</dbReference>
<dbReference type="InterPro" id="IPR027417">
    <property type="entry name" value="P-loop_NTPase"/>
</dbReference>
<protein>
    <submittedName>
        <fullName evidence="4">Uncharacterized protein</fullName>
    </submittedName>
</protein>
<dbReference type="NCBIfam" id="TIGR00231">
    <property type="entry name" value="small_GTP"/>
    <property type="match status" value="1"/>
</dbReference>
<dbReference type="PROSITE" id="PS51419">
    <property type="entry name" value="RAB"/>
    <property type="match status" value="1"/>
</dbReference>
<dbReference type="Proteomes" id="UP001176940">
    <property type="component" value="Unassembled WGS sequence"/>
</dbReference>
<evidence type="ECO:0000256" key="3">
    <source>
        <dbReference type="SAM" id="MobiDB-lite"/>
    </source>
</evidence>